<accession>A0A8H7P628</accession>
<reference evidence="1" key="2">
    <citation type="journal article" name="Front. Microbiol.">
        <title>Degradative Capacity of Two Strains of Rhodonia placenta: From Phenotype to Genotype.</title>
        <authorList>
            <person name="Kolle M."/>
            <person name="Horta M.A.C."/>
            <person name="Nowrousian M."/>
            <person name="Ohm R.A."/>
            <person name="Benz J.P."/>
            <person name="Pilgard A."/>
        </authorList>
    </citation>
    <scope>NUCLEOTIDE SEQUENCE</scope>
    <source>
        <strain evidence="1">FPRL280</strain>
    </source>
</reference>
<name>A0A8H7P628_9APHY</name>
<sequence length="120" mass="13749">MFVNRDSPQCTPITKIALPRIVGGFSRLTATVFLDINSKRDIGANRWCSSMYDMIYQSLTHVRAKPEGQRSHYCAEKEVASVSIFQSVTERNHVVAGRWDVVGDARYECFRETFVRREAD</sequence>
<evidence type="ECO:0000313" key="1">
    <source>
        <dbReference type="EMBL" id="KAF9817699.1"/>
    </source>
</evidence>
<reference evidence="1" key="1">
    <citation type="submission" date="2020-11" db="EMBL/GenBank/DDBJ databases">
        <authorList>
            <person name="Koelle M."/>
            <person name="Horta M.A.C."/>
            <person name="Nowrousian M."/>
            <person name="Ohm R.A."/>
            <person name="Benz P."/>
            <person name="Pilgard A."/>
        </authorList>
    </citation>
    <scope>NUCLEOTIDE SEQUENCE</scope>
    <source>
        <strain evidence="1">FPRL280</strain>
    </source>
</reference>
<proteinExistence type="predicted"/>
<evidence type="ECO:0000313" key="2">
    <source>
        <dbReference type="Proteomes" id="UP000639403"/>
    </source>
</evidence>
<gene>
    <name evidence="1" type="ORF">IEO21_03248</name>
</gene>
<organism evidence="1 2">
    <name type="scientific">Rhodonia placenta</name>
    <dbReference type="NCBI Taxonomy" id="104341"/>
    <lineage>
        <taxon>Eukaryota</taxon>
        <taxon>Fungi</taxon>
        <taxon>Dikarya</taxon>
        <taxon>Basidiomycota</taxon>
        <taxon>Agaricomycotina</taxon>
        <taxon>Agaricomycetes</taxon>
        <taxon>Polyporales</taxon>
        <taxon>Adustoporiaceae</taxon>
        <taxon>Rhodonia</taxon>
    </lineage>
</organism>
<dbReference type="AlphaFoldDB" id="A0A8H7P628"/>
<comment type="caution">
    <text evidence="1">The sequence shown here is derived from an EMBL/GenBank/DDBJ whole genome shotgun (WGS) entry which is preliminary data.</text>
</comment>
<dbReference type="Proteomes" id="UP000639403">
    <property type="component" value="Unassembled WGS sequence"/>
</dbReference>
<protein>
    <submittedName>
        <fullName evidence="1">Uncharacterized protein</fullName>
    </submittedName>
</protein>
<dbReference type="EMBL" id="JADOXO010000039">
    <property type="protein sequence ID" value="KAF9817699.1"/>
    <property type="molecule type" value="Genomic_DNA"/>
</dbReference>